<feature type="transmembrane region" description="Helical" evidence="1">
    <location>
        <begin position="72"/>
        <end position="92"/>
    </location>
</feature>
<dbReference type="RefSeq" id="WP_188378580.1">
    <property type="nucleotide sequence ID" value="NZ_BMEL01000004.1"/>
</dbReference>
<gene>
    <name evidence="3" type="ORF">GCM10010954_32700</name>
</gene>
<keyword evidence="1" id="KW-1133">Transmembrane helix</keyword>
<reference evidence="3" key="1">
    <citation type="journal article" date="2014" name="Int. J. Syst. Evol. Microbiol.">
        <title>Complete genome sequence of Corynebacterium casei LMG S-19264T (=DSM 44701T), isolated from a smear-ripened cheese.</title>
        <authorList>
            <consortium name="US DOE Joint Genome Institute (JGI-PGF)"/>
            <person name="Walter F."/>
            <person name="Albersmeier A."/>
            <person name="Kalinowski J."/>
            <person name="Ruckert C."/>
        </authorList>
    </citation>
    <scope>NUCLEOTIDE SEQUENCE</scope>
    <source>
        <strain evidence="3">CGMCC 1.12153</strain>
    </source>
</reference>
<organism evidence="3 4">
    <name type="scientific">Halobacillus andaensis</name>
    <dbReference type="NCBI Taxonomy" id="1176239"/>
    <lineage>
        <taxon>Bacteria</taxon>
        <taxon>Bacillati</taxon>
        <taxon>Bacillota</taxon>
        <taxon>Bacilli</taxon>
        <taxon>Bacillales</taxon>
        <taxon>Bacillaceae</taxon>
        <taxon>Halobacillus</taxon>
    </lineage>
</organism>
<sequence length="167" mass="19283">MKKFGYWIPSLLWMGMIYYSSSTPYEEQDVKPLLGSWFNLSWLSPFLDGITFTYNNQEVSVSAQGVEGFIEFFIRKGAHIGVFFILTLLLYFGLRHSFHRRKRLLSTAWLLTVSYAVFDELHQGLTPNRTPYVGDVLLDALGGSMAILVIFLCGKMGYRRKKKFNLE</sequence>
<dbReference type="EMBL" id="BMEL01000004">
    <property type="protein sequence ID" value="GGF31003.1"/>
    <property type="molecule type" value="Genomic_DNA"/>
</dbReference>
<comment type="caution">
    <text evidence="3">The sequence shown here is derived from an EMBL/GenBank/DDBJ whole genome shotgun (WGS) entry which is preliminary data.</text>
</comment>
<dbReference type="AlphaFoldDB" id="A0A917F0M2"/>
<keyword evidence="4" id="KW-1185">Reference proteome</keyword>
<dbReference type="Proteomes" id="UP000660110">
    <property type="component" value="Unassembled WGS sequence"/>
</dbReference>
<dbReference type="PANTHER" id="PTHR28008:SF1">
    <property type="entry name" value="DOMAIN PROTEIN, PUTATIVE (AFU_ORTHOLOGUE AFUA_3G10980)-RELATED"/>
    <property type="match status" value="1"/>
</dbReference>
<dbReference type="PIRSF" id="PIRSF019083">
    <property type="entry name" value="UCP019083_VanZ"/>
    <property type="match status" value="1"/>
</dbReference>
<accession>A0A917F0M2</accession>
<dbReference type="PANTHER" id="PTHR28008">
    <property type="entry name" value="DOMAIN PROTEIN, PUTATIVE (AFU_ORTHOLOGUE AFUA_3G10980)-RELATED"/>
    <property type="match status" value="1"/>
</dbReference>
<keyword evidence="1" id="KW-0472">Membrane</keyword>
<evidence type="ECO:0000313" key="3">
    <source>
        <dbReference type="EMBL" id="GGF31003.1"/>
    </source>
</evidence>
<dbReference type="InterPro" id="IPR016747">
    <property type="entry name" value="Phosphotransbutyrylase"/>
</dbReference>
<protein>
    <submittedName>
        <fullName evidence="3">VanZ family protein</fullName>
    </submittedName>
</protein>
<feature type="transmembrane region" description="Helical" evidence="1">
    <location>
        <begin position="104"/>
        <end position="124"/>
    </location>
</feature>
<evidence type="ECO:0000256" key="1">
    <source>
        <dbReference type="SAM" id="Phobius"/>
    </source>
</evidence>
<dbReference type="NCBIfam" id="NF037970">
    <property type="entry name" value="vanZ_1"/>
    <property type="match status" value="1"/>
</dbReference>
<proteinExistence type="predicted"/>
<name>A0A917F0M2_HALAA</name>
<dbReference type="Pfam" id="PF04892">
    <property type="entry name" value="VanZ"/>
    <property type="match status" value="1"/>
</dbReference>
<evidence type="ECO:0000259" key="2">
    <source>
        <dbReference type="Pfam" id="PF04892"/>
    </source>
</evidence>
<feature type="domain" description="VanZ-like" evidence="2">
    <location>
        <begin position="7"/>
        <end position="152"/>
    </location>
</feature>
<evidence type="ECO:0000313" key="4">
    <source>
        <dbReference type="Proteomes" id="UP000660110"/>
    </source>
</evidence>
<feature type="transmembrane region" description="Helical" evidence="1">
    <location>
        <begin position="136"/>
        <end position="154"/>
    </location>
</feature>
<dbReference type="InterPro" id="IPR006976">
    <property type="entry name" value="VanZ-like"/>
</dbReference>
<reference evidence="3" key="2">
    <citation type="submission" date="2020-09" db="EMBL/GenBank/DDBJ databases">
        <authorList>
            <person name="Sun Q."/>
            <person name="Zhou Y."/>
        </authorList>
    </citation>
    <scope>NUCLEOTIDE SEQUENCE</scope>
    <source>
        <strain evidence="3">CGMCC 1.12153</strain>
    </source>
</reference>
<keyword evidence="1" id="KW-0812">Transmembrane</keyword>